<dbReference type="AlphaFoldDB" id="A0A9Q0JZG5"/>
<proteinExistence type="predicted"/>
<evidence type="ECO:0000313" key="2">
    <source>
        <dbReference type="Proteomes" id="UP001141806"/>
    </source>
</evidence>
<sequence>MNFTDEILGLVVHTLTGFMGDTVSMKGGILVAMIKIKKKLARRVINIEFLVVDLRASYNMVLGCPSLHRLRSYLSIYYLVIKFLTDHGTRESQGDQRISRCYNIELGRVLGTLDPKEGEETTKKKGKVLVQSIILEDLRDDSDPEKGAPHQGTPVKGLIWIPLSEDQPKRTFQIGITM</sequence>
<dbReference type="EMBL" id="JAMYWD010000011">
    <property type="protein sequence ID" value="KAJ4955908.1"/>
    <property type="molecule type" value="Genomic_DNA"/>
</dbReference>
<keyword evidence="2" id="KW-1185">Reference proteome</keyword>
<dbReference type="PANTHER" id="PTHR33240:SF15">
    <property type="entry name" value="GAG-PRO-LIKE PROTEIN"/>
    <property type="match status" value="1"/>
</dbReference>
<dbReference type="PANTHER" id="PTHR33240">
    <property type="entry name" value="OS08G0508500 PROTEIN"/>
    <property type="match status" value="1"/>
</dbReference>
<gene>
    <name evidence="1" type="ORF">NE237_012691</name>
</gene>
<reference evidence="1" key="1">
    <citation type="journal article" date="2023" name="Plant J.">
        <title>The genome of the king protea, Protea cynaroides.</title>
        <authorList>
            <person name="Chang J."/>
            <person name="Duong T.A."/>
            <person name="Schoeman C."/>
            <person name="Ma X."/>
            <person name="Roodt D."/>
            <person name="Barker N."/>
            <person name="Li Z."/>
            <person name="Van de Peer Y."/>
            <person name="Mizrachi E."/>
        </authorList>
    </citation>
    <scope>NUCLEOTIDE SEQUENCE</scope>
    <source>
        <tissue evidence="1">Young leaves</tissue>
    </source>
</reference>
<dbReference type="OrthoDB" id="1746852at2759"/>
<accession>A0A9Q0JZG5</accession>
<comment type="caution">
    <text evidence="1">The sequence shown here is derived from an EMBL/GenBank/DDBJ whole genome shotgun (WGS) entry which is preliminary data.</text>
</comment>
<dbReference type="Proteomes" id="UP001141806">
    <property type="component" value="Unassembled WGS sequence"/>
</dbReference>
<protein>
    <submittedName>
        <fullName evidence="1">Uncharacterized protein</fullName>
    </submittedName>
</protein>
<name>A0A9Q0JZG5_9MAGN</name>
<organism evidence="1 2">
    <name type="scientific">Protea cynaroides</name>
    <dbReference type="NCBI Taxonomy" id="273540"/>
    <lineage>
        <taxon>Eukaryota</taxon>
        <taxon>Viridiplantae</taxon>
        <taxon>Streptophyta</taxon>
        <taxon>Embryophyta</taxon>
        <taxon>Tracheophyta</taxon>
        <taxon>Spermatophyta</taxon>
        <taxon>Magnoliopsida</taxon>
        <taxon>Proteales</taxon>
        <taxon>Proteaceae</taxon>
        <taxon>Protea</taxon>
    </lineage>
</organism>
<evidence type="ECO:0000313" key="1">
    <source>
        <dbReference type="EMBL" id="KAJ4955908.1"/>
    </source>
</evidence>